<name>A0A9Q1FIH3_SYNKA</name>
<dbReference type="EMBL" id="JAINUF010000005">
    <property type="protein sequence ID" value="KAJ8359481.1"/>
    <property type="molecule type" value="Genomic_DNA"/>
</dbReference>
<keyword evidence="3" id="KW-1185">Reference proteome</keyword>
<accession>A0A9Q1FIH3</accession>
<comment type="caution">
    <text evidence="2">The sequence shown here is derived from an EMBL/GenBank/DDBJ whole genome shotgun (WGS) entry which is preliminary data.</text>
</comment>
<evidence type="ECO:0000256" key="1">
    <source>
        <dbReference type="SAM" id="MobiDB-lite"/>
    </source>
</evidence>
<organism evidence="2 3">
    <name type="scientific">Synaphobranchus kaupii</name>
    <name type="common">Kaup's arrowtooth eel</name>
    <dbReference type="NCBI Taxonomy" id="118154"/>
    <lineage>
        <taxon>Eukaryota</taxon>
        <taxon>Metazoa</taxon>
        <taxon>Chordata</taxon>
        <taxon>Craniata</taxon>
        <taxon>Vertebrata</taxon>
        <taxon>Euteleostomi</taxon>
        <taxon>Actinopterygii</taxon>
        <taxon>Neopterygii</taxon>
        <taxon>Teleostei</taxon>
        <taxon>Anguilliformes</taxon>
        <taxon>Synaphobranchidae</taxon>
        <taxon>Synaphobranchus</taxon>
    </lineage>
</organism>
<dbReference type="AlphaFoldDB" id="A0A9Q1FIH3"/>
<gene>
    <name evidence="2" type="ORF">SKAU_G00160060</name>
</gene>
<evidence type="ECO:0000313" key="2">
    <source>
        <dbReference type="EMBL" id="KAJ8359481.1"/>
    </source>
</evidence>
<dbReference type="Proteomes" id="UP001152622">
    <property type="component" value="Chromosome 5"/>
</dbReference>
<protein>
    <submittedName>
        <fullName evidence="2">Uncharacterized protein</fullName>
    </submittedName>
</protein>
<feature type="region of interest" description="Disordered" evidence="1">
    <location>
        <begin position="1"/>
        <end position="103"/>
    </location>
</feature>
<sequence length="263" mass="27381">MEPSAFRPPGSTRSLKYGRIASGKRPNGNARHGNARHSDAGQAASEASLTVSGLIKGRSEQLRGGAPARPPDPPPEARHGPQVEAAVRSQTFGEFAAPDGLGAGEMRPFLTFRRLGADVSGNGGSSRFREALTARTKPERKPRPLLLPGRFLARLVEASLTVSGLIKGRSEQLRGGAPARPPDPPAEARHGPQVEAAVRSQTFGEFAAPDGLGGAAWALTCRGTGVLAVQGGAHSTDEARAKTKGQDVVLSAELVVPDSSREV</sequence>
<reference evidence="2" key="1">
    <citation type="journal article" date="2023" name="Science">
        <title>Genome structures resolve the early diversification of teleost fishes.</title>
        <authorList>
            <person name="Parey E."/>
            <person name="Louis A."/>
            <person name="Montfort J."/>
            <person name="Bouchez O."/>
            <person name="Roques C."/>
            <person name="Iampietro C."/>
            <person name="Lluch J."/>
            <person name="Castinel A."/>
            <person name="Donnadieu C."/>
            <person name="Desvignes T."/>
            <person name="Floi Bucao C."/>
            <person name="Jouanno E."/>
            <person name="Wen M."/>
            <person name="Mejri S."/>
            <person name="Dirks R."/>
            <person name="Jansen H."/>
            <person name="Henkel C."/>
            <person name="Chen W.J."/>
            <person name="Zahm M."/>
            <person name="Cabau C."/>
            <person name="Klopp C."/>
            <person name="Thompson A.W."/>
            <person name="Robinson-Rechavi M."/>
            <person name="Braasch I."/>
            <person name="Lecointre G."/>
            <person name="Bobe J."/>
            <person name="Postlethwait J.H."/>
            <person name="Berthelot C."/>
            <person name="Roest Crollius H."/>
            <person name="Guiguen Y."/>
        </authorList>
    </citation>
    <scope>NUCLEOTIDE SEQUENCE</scope>
    <source>
        <strain evidence="2">WJC10195</strain>
    </source>
</reference>
<proteinExistence type="predicted"/>
<evidence type="ECO:0000313" key="3">
    <source>
        <dbReference type="Proteomes" id="UP001152622"/>
    </source>
</evidence>
<feature type="region of interest" description="Disordered" evidence="1">
    <location>
        <begin position="171"/>
        <end position="190"/>
    </location>
</feature>